<gene>
    <name evidence="1" type="ORF">CRP171_gp34</name>
</gene>
<keyword evidence="2" id="KW-1185">Reference proteome</keyword>
<sequence>MCEPTTIAMASLAISGVTAVAQAAGAVQSAKRKNEQAVKNKEIATDAYLLKMRQQNQKNYELSIQASQKKDAANLKAARAKARATAIAAGAGVQGKNIAQLVNDFERSEGVYADRINAQMEGNLAQGQLNKLAFQNEALGRINQVQPVGFAETLFAATEPLASFGLEYADYKSRLDSV</sequence>
<dbReference type="Pfam" id="PF24072">
    <property type="entry name" value="T7_gp14"/>
    <property type="match status" value="1"/>
</dbReference>
<reference evidence="1 2" key="1">
    <citation type="submission" date="2023-08" db="EMBL/GenBank/DDBJ databases">
        <authorList>
            <person name="Du S."/>
            <person name="Wu Z."/>
            <person name="Wu Y."/>
            <person name="Yang M."/>
            <person name="Shao J."/>
            <person name="Liu H."/>
            <person name="Zhao Y."/>
            <person name="Zhang Z."/>
        </authorList>
    </citation>
    <scope>NUCLEOTIDE SEQUENCE [LARGE SCALE GENOMIC DNA]</scope>
</reference>
<dbReference type="Proteomes" id="UP001304187">
    <property type="component" value="Segment"/>
</dbReference>
<evidence type="ECO:0000313" key="1">
    <source>
        <dbReference type="EMBL" id="WMM95073.1"/>
    </source>
</evidence>
<dbReference type="InterPro" id="IPR038996">
    <property type="entry name" value="Gp14"/>
</dbReference>
<accession>A0AAX3ZW32</accession>
<evidence type="ECO:0000313" key="2">
    <source>
        <dbReference type="Proteomes" id="UP001304187"/>
    </source>
</evidence>
<proteinExistence type="predicted"/>
<evidence type="ECO:0008006" key="3">
    <source>
        <dbReference type="Google" id="ProtNLM"/>
    </source>
</evidence>
<protein>
    <recommendedName>
        <fullName evidence="3">Internal virion protein</fullName>
    </recommendedName>
</protein>
<name>A0AAX3ZW32_9CAUD</name>
<dbReference type="EMBL" id="OR420737">
    <property type="protein sequence ID" value="WMM95073.1"/>
    <property type="molecule type" value="Genomic_DNA"/>
</dbReference>
<organism evidence="1 2">
    <name type="scientific">Roseobacter phage CRP-171</name>
    <dbReference type="NCBI Taxonomy" id="3072846"/>
    <lineage>
        <taxon>Viruses</taxon>
        <taxon>Duplodnaviria</taxon>
        <taxon>Heunggongvirae</taxon>
        <taxon>Uroviricota</taxon>
        <taxon>Caudoviricetes</taxon>
        <taxon>Autographivirales</taxon>
        <taxon>Autographivirales incertae sedis</taxon>
        <taxon>Oceanidvirus</taxon>
        <taxon>Oceanidvirus CRP171</taxon>
    </lineage>
</organism>